<feature type="transmembrane region" description="Helical" evidence="7">
    <location>
        <begin position="24"/>
        <end position="45"/>
    </location>
</feature>
<dbReference type="SUPFAM" id="SSF55874">
    <property type="entry name" value="ATPase domain of HSP90 chaperone/DNA topoisomerase II/histidine kinase"/>
    <property type="match status" value="1"/>
</dbReference>
<evidence type="ECO:0000313" key="10">
    <source>
        <dbReference type="Proteomes" id="UP001500979"/>
    </source>
</evidence>
<dbReference type="InterPro" id="IPR050428">
    <property type="entry name" value="TCS_sensor_his_kinase"/>
</dbReference>
<comment type="caution">
    <text evidence="9">The sequence shown here is derived from an EMBL/GenBank/DDBJ whole genome shotgun (WGS) entry which is preliminary data.</text>
</comment>
<evidence type="ECO:0000256" key="3">
    <source>
        <dbReference type="ARBA" id="ARBA00022553"/>
    </source>
</evidence>
<protein>
    <recommendedName>
        <fullName evidence="2">histidine kinase</fullName>
        <ecNumber evidence="2">2.7.13.3</ecNumber>
    </recommendedName>
</protein>
<evidence type="ECO:0000259" key="8">
    <source>
        <dbReference type="SMART" id="SM00387"/>
    </source>
</evidence>
<feature type="region of interest" description="Disordered" evidence="6">
    <location>
        <begin position="638"/>
        <end position="1072"/>
    </location>
</feature>
<reference evidence="9 10" key="1">
    <citation type="journal article" date="2019" name="Int. J. Syst. Evol. Microbiol.">
        <title>The Global Catalogue of Microorganisms (GCM) 10K type strain sequencing project: providing services to taxonomists for standard genome sequencing and annotation.</title>
        <authorList>
            <consortium name="The Broad Institute Genomics Platform"/>
            <consortium name="The Broad Institute Genome Sequencing Center for Infectious Disease"/>
            <person name="Wu L."/>
            <person name="Ma J."/>
        </authorList>
    </citation>
    <scope>NUCLEOTIDE SEQUENCE [LARGE SCALE GENOMIC DNA]</scope>
    <source>
        <strain evidence="9 10">JCM 9383</strain>
    </source>
</reference>
<dbReference type="Proteomes" id="UP001500979">
    <property type="component" value="Unassembled WGS sequence"/>
</dbReference>
<dbReference type="Gene3D" id="3.30.565.10">
    <property type="entry name" value="Histidine kinase-like ATPase, C-terminal domain"/>
    <property type="match status" value="1"/>
</dbReference>
<keyword evidence="7" id="KW-0472">Membrane</keyword>
<name>A0ABN3V9E8_9PSEU</name>
<evidence type="ECO:0000256" key="4">
    <source>
        <dbReference type="ARBA" id="ARBA00022679"/>
    </source>
</evidence>
<dbReference type="EC" id="2.7.13.3" evidence="2"/>
<evidence type="ECO:0000256" key="2">
    <source>
        <dbReference type="ARBA" id="ARBA00012438"/>
    </source>
</evidence>
<feature type="transmembrane region" description="Helical" evidence="7">
    <location>
        <begin position="327"/>
        <end position="348"/>
    </location>
</feature>
<accession>A0ABN3V9E8</accession>
<proteinExistence type="predicted"/>
<dbReference type="PANTHER" id="PTHR45436:SF5">
    <property type="entry name" value="SENSOR HISTIDINE KINASE TRCS"/>
    <property type="match status" value="1"/>
</dbReference>
<feature type="domain" description="Histidine kinase/HSP90-like ATPase" evidence="8">
    <location>
        <begin position="525"/>
        <end position="637"/>
    </location>
</feature>
<keyword evidence="7" id="KW-1133">Transmembrane helix</keyword>
<gene>
    <name evidence="9" type="ORF">GCM10010470_17220</name>
</gene>
<keyword evidence="4" id="KW-0808">Transferase</keyword>
<keyword evidence="5" id="KW-0418">Kinase</keyword>
<dbReference type="Pfam" id="PF02518">
    <property type="entry name" value="HATPase_c"/>
    <property type="match status" value="1"/>
</dbReference>
<dbReference type="Pfam" id="PF08376">
    <property type="entry name" value="NIT"/>
    <property type="match status" value="1"/>
</dbReference>
<evidence type="ECO:0000256" key="5">
    <source>
        <dbReference type="ARBA" id="ARBA00022777"/>
    </source>
</evidence>
<evidence type="ECO:0000256" key="6">
    <source>
        <dbReference type="SAM" id="MobiDB-lite"/>
    </source>
</evidence>
<feature type="compositionally biased region" description="Polar residues" evidence="6">
    <location>
        <begin position="805"/>
        <end position="823"/>
    </location>
</feature>
<keyword evidence="10" id="KW-1185">Reference proteome</keyword>
<organism evidence="9 10">
    <name type="scientific">Saccharopolyspora taberi</name>
    <dbReference type="NCBI Taxonomy" id="60895"/>
    <lineage>
        <taxon>Bacteria</taxon>
        <taxon>Bacillati</taxon>
        <taxon>Actinomycetota</taxon>
        <taxon>Actinomycetes</taxon>
        <taxon>Pseudonocardiales</taxon>
        <taxon>Pseudonocardiaceae</taxon>
        <taxon>Saccharopolyspora</taxon>
    </lineage>
</organism>
<sequence>MASGGAGRFAAATEWRNWSLTTKLAAVVLVPVIFAITLGVGQIRWQVGQADEYDRVGKVVDAVDRIEPLILSAQEERTNAVEFLTGSAGPEVLDRQAAVVDSAAQATHEVMADRDAYSEVVQERYAELRTQLDQLAGLRAQVRAKQLPPPAAIDGYSRLVTAVLSLDLALTSTVADRNLSSTSAAMQDMVVLMEEVRLQQAWVLTGLVDGEIRQPAVDALLGSRARLLNKITEARATVATHWQQRLDQTLSAPAIRDRNMMLQAILVESTDDKASGSYSVSHDQWNSRTDEVITLIDDGHDDLAAEIRGIAFKLEDDASNAAGWDSVLLLSALILAAAVIITFARQLLGSLRELRRGALDSAHRGLPEVVSGIRQGRQVADELPPVRVDTEEEVGQVARAFDEVNRQAIRLAVEQASLRRGYSEAFVSVSRRSQSLLERQLRLFEELEKDEEDPDQLARLFQLDHLATRMRRNNENLMVLSGSDLARRFYQPTDLADVLRAAVSEIEQYPRVVVQPPPAVKLVGHAASDLVRLVAELLDNAANFSSPDTSVTVSSYQPGDGSVVLDVLDEGIGMGDRDLAAANERLARVDEDDLATSRRMGLFVVGRLAVRHGIRVELHGGPDVEGVRATAVIPAEHVASAETPKTPPPPALGGQRNGSSHHDVPNAVPIPEQSAGEHSGPIDSGSALPRRESTGGYEIGSLPKREPAAGLGSGDALPRREPALGSEDALPKREPAAGLGSGDELPRREPAAGLGSGDELPKREPAAGLGSGGELPKRTARQSFDSGPQPAMSDAAALFEPSSPDPQSLSEPHSFSEPQSLSEPQPFTPDPQPFPEQPAEQTANLFSPVLGESALDIPQQPRTVSPDFPPAWPERPEPETAAEPSVFEDVSTQWFQPADPEALAQTGQHDFAWPDPEADPLGGGTPGDAGTEEPDDAGLPGSSGYAELAGEAGMSEEPAPLTASGLPQRTPRDSAARSATDVSREFSERYNGVRFGQSEPDDAQEEPDTSGQDAWNFAADDARRAAEAAASSQPTSFTEAGLPRRTPKAQLAPGSIAAGPEDDGGGLFERNADELRSRLADFQSGARRGRHRAPDEG</sequence>
<feature type="compositionally biased region" description="Pro residues" evidence="6">
    <location>
        <begin position="826"/>
        <end position="836"/>
    </location>
</feature>
<evidence type="ECO:0000313" key="9">
    <source>
        <dbReference type="EMBL" id="GAA2783765.1"/>
    </source>
</evidence>
<dbReference type="InterPro" id="IPR013587">
    <property type="entry name" value="Nitrate/nitrite_sensing"/>
</dbReference>
<dbReference type="SMART" id="SM00387">
    <property type="entry name" value="HATPase_c"/>
    <property type="match status" value="1"/>
</dbReference>
<dbReference type="RefSeq" id="WP_344678956.1">
    <property type="nucleotide sequence ID" value="NZ_BAAAUX010000010.1"/>
</dbReference>
<dbReference type="InterPro" id="IPR036890">
    <property type="entry name" value="HATPase_C_sf"/>
</dbReference>
<keyword evidence="7" id="KW-0812">Transmembrane</keyword>
<dbReference type="InterPro" id="IPR003594">
    <property type="entry name" value="HATPase_dom"/>
</dbReference>
<dbReference type="PANTHER" id="PTHR45436">
    <property type="entry name" value="SENSOR HISTIDINE KINASE YKOH"/>
    <property type="match status" value="1"/>
</dbReference>
<comment type="catalytic activity">
    <reaction evidence="1">
        <text>ATP + protein L-histidine = ADP + protein N-phospho-L-histidine.</text>
        <dbReference type="EC" id="2.7.13.3"/>
    </reaction>
</comment>
<dbReference type="EMBL" id="BAAAUX010000010">
    <property type="protein sequence ID" value="GAA2783765.1"/>
    <property type="molecule type" value="Genomic_DNA"/>
</dbReference>
<keyword evidence="3" id="KW-0597">Phosphoprotein</keyword>
<evidence type="ECO:0000256" key="1">
    <source>
        <dbReference type="ARBA" id="ARBA00000085"/>
    </source>
</evidence>
<evidence type="ECO:0000256" key="7">
    <source>
        <dbReference type="SAM" id="Phobius"/>
    </source>
</evidence>
<feature type="compositionally biased region" description="Acidic residues" evidence="6">
    <location>
        <begin position="999"/>
        <end position="1008"/>
    </location>
</feature>